<feature type="non-terminal residue" evidence="7">
    <location>
        <position position="1"/>
    </location>
</feature>
<dbReference type="EMBL" id="MHMM01000010">
    <property type="protein sequence ID" value="OGZ27204.1"/>
    <property type="molecule type" value="Genomic_DNA"/>
</dbReference>
<dbReference type="SUPFAM" id="SSF53383">
    <property type="entry name" value="PLP-dependent transferases"/>
    <property type="match status" value="1"/>
</dbReference>
<dbReference type="InterPro" id="IPR015421">
    <property type="entry name" value="PyrdxlP-dep_Trfase_major"/>
</dbReference>
<dbReference type="Gene3D" id="3.40.640.10">
    <property type="entry name" value="Type I PLP-dependent aspartate aminotransferase-like (Major domain)"/>
    <property type="match status" value="1"/>
</dbReference>
<dbReference type="InterPro" id="IPR015424">
    <property type="entry name" value="PyrdxlP-dep_Trfase"/>
</dbReference>
<dbReference type="STRING" id="1801677.A2365_00865"/>
<name>A0A1G2EN13_9BACT</name>
<dbReference type="InterPro" id="IPR004839">
    <property type="entry name" value="Aminotransferase_I/II_large"/>
</dbReference>
<dbReference type="CDD" id="cd00609">
    <property type="entry name" value="AAT_like"/>
    <property type="match status" value="1"/>
</dbReference>
<accession>A0A1G2EN13</accession>
<dbReference type="Proteomes" id="UP000177740">
    <property type="component" value="Unassembled WGS sequence"/>
</dbReference>
<evidence type="ECO:0000256" key="4">
    <source>
        <dbReference type="ARBA" id="ARBA00022679"/>
    </source>
</evidence>
<dbReference type="Pfam" id="PF00155">
    <property type="entry name" value="Aminotran_1_2"/>
    <property type="match status" value="1"/>
</dbReference>
<dbReference type="InterPro" id="IPR050596">
    <property type="entry name" value="AspAT/PAT-like"/>
</dbReference>
<comment type="caution">
    <text evidence="7">The sequence shown here is derived from an EMBL/GenBank/DDBJ whole genome shotgun (WGS) entry which is preliminary data.</text>
</comment>
<sequence>SAVSAALKGVLYRSPRREITTLLPAWPVYEEMVGAINCARFIPKIGFGFRGNQISTYISPNTRGVILSSPTNPTGAVLDLSGLAQNKTSSQTWFIVDGAYWGLEYDGKKTDWTVLLPERTIFIGSSSKLYALAGLRVGFLTVPEPMFSTVARFYAADVGSASLLSQEAVLAAMTNSDSYVQRRVGVLAEKRDFLVGWLKEHEIDHPHPEGAFYCFCDFSHCGPSVSVADKLLERAGVGIIPGTAFGPFEGWQRISFAEVPLGELEDALCKIEEVLF</sequence>
<dbReference type="GO" id="GO:0030170">
    <property type="term" value="F:pyridoxal phosphate binding"/>
    <property type="evidence" value="ECO:0007669"/>
    <property type="project" value="InterPro"/>
</dbReference>
<evidence type="ECO:0000256" key="5">
    <source>
        <dbReference type="ARBA" id="ARBA00022898"/>
    </source>
</evidence>
<dbReference type="PANTHER" id="PTHR46383">
    <property type="entry name" value="ASPARTATE AMINOTRANSFERASE"/>
    <property type="match status" value="1"/>
</dbReference>
<gene>
    <name evidence="7" type="ORF">A2365_00865</name>
</gene>
<dbReference type="GO" id="GO:0008483">
    <property type="term" value="F:transaminase activity"/>
    <property type="evidence" value="ECO:0007669"/>
    <property type="project" value="UniProtKB-KW"/>
</dbReference>
<evidence type="ECO:0000256" key="2">
    <source>
        <dbReference type="ARBA" id="ARBA00007441"/>
    </source>
</evidence>
<proteinExistence type="inferred from homology"/>
<comment type="cofactor">
    <cofactor evidence="1">
        <name>pyridoxal 5'-phosphate</name>
        <dbReference type="ChEBI" id="CHEBI:597326"/>
    </cofactor>
</comment>
<keyword evidence="5" id="KW-0663">Pyridoxal phosphate</keyword>
<evidence type="ECO:0000259" key="6">
    <source>
        <dbReference type="Pfam" id="PF00155"/>
    </source>
</evidence>
<keyword evidence="3" id="KW-0032">Aminotransferase</keyword>
<evidence type="ECO:0000313" key="8">
    <source>
        <dbReference type="Proteomes" id="UP000177740"/>
    </source>
</evidence>
<evidence type="ECO:0000256" key="3">
    <source>
        <dbReference type="ARBA" id="ARBA00022576"/>
    </source>
</evidence>
<protein>
    <recommendedName>
        <fullName evidence="6">Aminotransferase class I/classII large domain-containing protein</fullName>
    </recommendedName>
</protein>
<dbReference type="GO" id="GO:0006520">
    <property type="term" value="P:amino acid metabolic process"/>
    <property type="evidence" value="ECO:0007669"/>
    <property type="project" value="InterPro"/>
</dbReference>
<feature type="domain" description="Aminotransferase class I/classII large" evidence="6">
    <location>
        <begin position="14"/>
        <end position="269"/>
    </location>
</feature>
<evidence type="ECO:0000256" key="1">
    <source>
        <dbReference type="ARBA" id="ARBA00001933"/>
    </source>
</evidence>
<organism evidence="7 8">
    <name type="scientific">Candidatus Nealsonbacteria bacterium RIFOXYB1_FULL_40_15</name>
    <dbReference type="NCBI Taxonomy" id="1801677"/>
    <lineage>
        <taxon>Bacteria</taxon>
        <taxon>Candidatus Nealsoniibacteriota</taxon>
    </lineage>
</organism>
<evidence type="ECO:0000313" key="7">
    <source>
        <dbReference type="EMBL" id="OGZ27204.1"/>
    </source>
</evidence>
<dbReference type="AlphaFoldDB" id="A0A1G2EN13"/>
<comment type="similarity">
    <text evidence="2">Belongs to the class-I pyridoxal-phosphate-dependent aminotransferase family.</text>
</comment>
<reference evidence="7 8" key="1">
    <citation type="journal article" date="2016" name="Nat. Commun.">
        <title>Thousands of microbial genomes shed light on interconnected biogeochemical processes in an aquifer system.</title>
        <authorList>
            <person name="Anantharaman K."/>
            <person name="Brown C.T."/>
            <person name="Hug L.A."/>
            <person name="Sharon I."/>
            <person name="Castelle C.J."/>
            <person name="Probst A.J."/>
            <person name="Thomas B.C."/>
            <person name="Singh A."/>
            <person name="Wilkins M.J."/>
            <person name="Karaoz U."/>
            <person name="Brodie E.L."/>
            <person name="Williams K.H."/>
            <person name="Hubbard S.S."/>
            <person name="Banfield J.F."/>
        </authorList>
    </citation>
    <scope>NUCLEOTIDE SEQUENCE [LARGE SCALE GENOMIC DNA]</scope>
</reference>
<keyword evidence="4" id="KW-0808">Transferase</keyword>